<name>A0A5B9N5C4_9CAUD</name>
<gene>
    <name evidence="1" type="ORF">CPT_Saba_024</name>
</gene>
<dbReference type="Proteomes" id="UP000322840">
    <property type="component" value="Segment"/>
</dbReference>
<sequence>MIESTVAHAVANAVTQKKINVVPLLKSLERDYKVEINASHTGIEVWQDGQRIYKHGMYSRSGASTPEQRYAYRRRLLKLFKWALDYKPTPEIKAAQPWLEDQDEWN</sequence>
<evidence type="ECO:0000313" key="1">
    <source>
        <dbReference type="EMBL" id="QEG09397.1"/>
    </source>
</evidence>
<evidence type="ECO:0000313" key="2">
    <source>
        <dbReference type="Proteomes" id="UP000322840"/>
    </source>
</evidence>
<reference evidence="2" key="1">
    <citation type="submission" date="2019-06" db="EMBL/GenBank/DDBJ databases">
        <title>The Complete Genome of Proteus mirabilis Siphophage Saba.</title>
        <authorList>
            <person name="Nyugen J."/>
            <person name="Harb L."/>
            <person name="Moreland R."/>
            <person name="Liu M."/>
            <person name="Ramsey J."/>
        </authorList>
    </citation>
    <scope>NUCLEOTIDE SEQUENCE [LARGE SCALE GENOMIC DNA]</scope>
</reference>
<keyword evidence="2" id="KW-1185">Reference proteome</keyword>
<dbReference type="EMBL" id="MN062188">
    <property type="protein sequence ID" value="QEG09397.1"/>
    <property type="molecule type" value="Genomic_DNA"/>
</dbReference>
<accession>A0A5B9N5C4</accession>
<proteinExistence type="predicted"/>
<organism evidence="1 2">
    <name type="scientific">Proteus phage Saba</name>
    <dbReference type="NCBI Taxonomy" id="2596672"/>
    <lineage>
        <taxon>Viruses</taxon>
        <taxon>Duplodnaviria</taxon>
        <taxon>Heunggongvirae</taxon>
        <taxon>Uroviricota</taxon>
        <taxon>Caudoviricetes</taxon>
        <taxon>Casjensviridae</taxon>
        <taxon>Cenphatecvirus</taxon>
        <taxon>Cenphatecvirus saba</taxon>
    </lineage>
</organism>
<protein>
    <submittedName>
        <fullName evidence="1">Uncharacterized protein</fullName>
    </submittedName>
</protein>